<name>A0ABC9Y233_GRUJA</name>
<reference evidence="1 2" key="1">
    <citation type="submission" date="2024-06" db="EMBL/GenBank/DDBJ databases">
        <title>The draft genome of Grus japonensis, version 3.</title>
        <authorList>
            <person name="Nabeshima K."/>
            <person name="Suzuki S."/>
            <person name="Onuma M."/>
        </authorList>
    </citation>
    <scope>NUCLEOTIDE SEQUENCE [LARGE SCALE GENOMIC DNA]</scope>
    <source>
        <strain evidence="1 2">451A</strain>
    </source>
</reference>
<dbReference type="Proteomes" id="UP001623348">
    <property type="component" value="Unassembled WGS sequence"/>
</dbReference>
<dbReference type="AlphaFoldDB" id="A0ABC9Y233"/>
<gene>
    <name evidence="1" type="ORF">GRJ2_002832800</name>
</gene>
<evidence type="ECO:0000313" key="1">
    <source>
        <dbReference type="EMBL" id="GAB0203672.1"/>
    </source>
</evidence>
<accession>A0ABC9Y233</accession>
<protein>
    <submittedName>
        <fullName evidence="1">A disintegrin and metalloproteinase with thrombospondin motifs 6</fullName>
    </submittedName>
</protein>
<keyword evidence="2" id="KW-1185">Reference proteome</keyword>
<proteinExistence type="predicted"/>
<dbReference type="GO" id="GO:0008237">
    <property type="term" value="F:metallopeptidase activity"/>
    <property type="evidence" value="ECO:0007669"/>
    <property type="project" value="UniProtKB-KW"/>
</dbReference>
<evidence type="ECO:0000313" key="2">
    <source>
        <dbReference type="Proteomes" id="UP001623348"/>
    </source>
</evidence>
<dbReference type="EMBL" id="BAAFJT010000040">
    <property type="protein sequence ID" value="GAB0203672.1"/>
    <property type="molecule type" value="Genomic_DNA"/>
</dbReference>
<organism evidence="1 2">
    <name type="scientific">Grus japonensis</name>
    <name type="common">Japanese crane</name>
    <name type="synonym">Red-crowned crane</name>
    <dbReference type="NCBI Taxonomy" id="30415"/>
    <lineage>
        <taxon>Eukaryota</taxon>
        <taxon>Metazoa</taxon>
        <taxon>Chordata</taxon>
        <taxon>Craniata</taxon>
        <taxon>Vertebrata</taxon>
        <taxon>Euteleostomi</taxon>
        <taxon>Archelosauria</taxon>
        <taxon>Archosauria</taxon>
        <taxon>Dinosauria</taxon>
        <taxon>Saurischia</taxon>
        <taxon>Theropoda</taxon>
        <taxon>Coelurosauria</taxon>
        <taxon>Aves</taxon>
        <taxon>Neognathae</taxon>
        <taxon>Neoaves</taxon>
        <taxon>Gruiformes</taxon>
        <taxon>Gruidae</taxon>
        <taxon>Grus</taxon>
    </lineage>
</organism>
<comment type="caution">
    <text evidence="1">The sequence shown here is derived from an EMBL/GenBank/DDBJ whole genome shotgun (WGS) entry which is preliminary data.</text>
</comment>
<keyword evidence="1" id="KW-0482">Metalloprotease</keyword>
<keyword evidence="1" id="KW-0378">Hydrolase</keyword>
<sequence>MPAGSKMDLLLAKAKPISHGGSASGVTCLRRKEKEQQLLQPERRVRRCEKLCRHQEGKSREEYGNRPVQSLLFETYFISEIEDENGKEMEQVQ</sequence>
<keyword evidence="1" id="KW-0645">Protease</keyword>